<reference evidence="1 2" key="1">
    <citation type="journal article" date="2024" name="BMC Biol.">
        <title>Comparative genomics of Ascetosporea gives new insight into the evolutionary basis for animal parasitism in Rhizaria.</title>
        <authorList>
            <person name="Hiltunen Thoren M."/>
            <person name="Onut-Brannstrom I."/>
            <person name="Alfjorden A."/>
            <person name="Peckova H."/>
            <person name="Swords F."/>
            <person name="Hooper C."/>
            <person name="Holzer A.S."/>
            <person name="Bass D."/>
            <person name="Burki F."/>
        </authorList>
    </citation>
    <scope>NUCLEOTIDE SEQUENCE [LARGE SCALE GENOMIC DNA]</scope>
    <source>
        <strain evidence="1">20-A016</strain>
    </source>
</reference>
<evidence type="ECO:0000313" key="1">
    <source>
        <dbReference type="EMBL" id="MES1922841.1"/>
    </source>
</evidence>
<dbReference type="Proteomes" id="UP001439008">
    <property type="component" value="Unassembled WGS sequence"/>
</dbReference>
<dbReference type="SUPFAM" id="SSF57756">
    <property type="entry name" value="Retrovirus zinc finger-like domains"/>
    <property type="match status" value="1"/>
</dbReference>
<comment type="caution">
    <text evidence="1">The sequence shown here is derived from an EMBL/GenBank/DDBJ whole genome shotgun (WGS) entry which is preliminary data.</text>
</comment>
<feature type="non-terminal residue" evidence="1">
    <location>
        <position position="123"/>
    </location>
</feature>
<sequence>RGQNILCYICGYEHNPKWCSDIYCSRCLKGGHISEDCNNKINMLEFCLLCFSENHSYDECDGMPEKKFRNLISNERCFACTEIGHLVCSSNNLINKNSYNTQDSKKIRTLVRNKMHKNLQDKV</sequence>
<accession>A0ABV2ATU2</accession>
<dbReference type="InterPro" id="IPR036875">
    <property type="entry name" value="Znf_CCHC_sf"/>
</dbReference>
<feature type="non-terminal residue" evidence="1">
    <location>
        <position position="1"/>
    </location>
</feature>
<protein>
    <recommendedName>
        <fullName evidence="3">CCHC-type domain-containing protein</fullName>
    </recommendedName>
</protein>
<name>A0ABV2ATU2_9EUKA</name>
<keyword evidence="2" id="KW-1185">Reference proteome</keyword>
<proteinExistence type="predicted"/>
<gene>
    <name evidence="1" type="ORF">MHBO_004368</name>
</gene>
<evidence type="ECO:0008006" key="3">
    <source>
        <dbReference type="Google" id="ProtNLM"/>
    </source>
</evidence>
<organism evidence="1 2">
    <name type="scientific">Bonamia ostreae</name>
    <dbReference type="NCBI Taxonomy" id="126728"/>
    <lineage>
        <taxon>Eukaryota</taxon>
        <taxon>Sar</taxon>
        <taxon>Rhizaria</taxon>
        <taxon>Endomyxa</taxon>
        <taxon>Ascetosporea</taxon>
        <taxon>Haplosporida</taxon>
        <taxon>Bonamia</taxon>
    </lineage>
</organism>
<evidence type="ECO:0000313" key="2">
    <source>
        <dbReference type="Proteomes" id="UP001439008"/>
    </source>
</evidence>
<dbReference type="EMBL" id="JBDODL010003858">
    <property type="protein sequence ID" value="MES1922841.1"/>
    <property type="molecule type" value="Genomic_DNA"/>
</dbReference>